<proteinExistence type="predicted"/>
<dbReference type="Gene3D" id="1.20.1440.40">
    <property type="entry name" value="YqcC-like"/>
    <property type="match status" value="1"/>
</dbReference>
<evidence type="ECO:0000259" key="1">
    <source>
        <dbReference type="Pfam" id="PF04287"/>
    </source>
</evidence>
<dbReference type="InterPro" id="IPR036814">
    <property type="entry name" value="YqcC-like_sf"/>
</dbReference>
<dbReference type="InterPro" id="IPR023376">
    <property type="entry name" value="YqcC-like_dom"/>
</dbReference>
<feature type="domain" description="YqcC-like" evidence="1">
    <location>
        <begin position="12"/>
        <end position="106"/>
    </location>
</feature>
<dbReference type="EMBL" id="RKKU01000015">
    <property type="protein sequence ID" value="ROZ83691.1"/>
    <property type="molecule type" value="Genomic_DNA"/>
</dbReference>
<organism evidence="2 3">
    <name type="scientific">Pseudomonas neustonica</name>
    <dbReference type="NCBI Taxonomy" id="2487346"/>
    <lineage>
        <taxon>Bacteria</taxon>
        <taxon>Pseudomonadati</taxon>
        <taxon>Pseudomonadota</taxon>
        <taxon>Gammaproteobacteria</taxon>
        <taxon>Pseudomonadales</taxon>
        <taxon>Pseudomonadaceae</taxon>
        <taxon>Pseudomonas</taxon>
    </lineage>
</organism>
<keyword evidence="3" id="KW-1185">Reference proteome</keyword>
<accession>A0ABX9XGL0</accession>
<evidence type="ECO:0000313" key="3">
    <source>
        <dbReference type="Proteomes" id="UP000275199"/>
    </source>
</evidence>
<sequence length="120" mass="13146">MFLNEAQWQALAGALRVLEAELLALGLWGEVRPHDSCLNSAAPFALDTLSFEEWLQWVFLPRMAAYVASRSRPSAACNLQPMGEEAFACLGRRKLGLLMALGEVDRMAAPLSPAHPIQVP</sequence>
<evidence type="ECO:0000313" key="2">
    <source>
        <dbReference type="EMBL" id="ROZ83691.1"/>
    </source>
</evidence>
<dbReference type="Pfam" id="PF04287">
    <property type="entry name" value="DUF446"/>
    <property type="match status" value="1"/>
</dbReference>
<dbReference type="SUPFAM" id="SSF158452">
    <property type="entry name" value="YqcC-like"/>
    <property type="match status" value="1"/>
</dbReference>
<dbReference type="InterPro" id="IPR007384">
    <property type="entry name" value="UCP006257"/>
</dbReference>
<comment type="caution">
    <text evidence="2">The sequence shown here is derived from an EMBL/GenBank/DDBJ whole genome shotgun (WGS) entry which is preliminary data.</text>
</comment>
<dbReference type="Proteomes" id="UP000275199">
    <property type="component" value="Unassembled WGS sequence"/>
</dbReference>
<name>A0ABX9XGL0_9PSED</name>
<dbReference type="PANTHER" id="PTHR39586:SF1">
    <property type="entry name" value="CYTOPLASMIC PROTEIN"/>
    <property type="match status" value="1"/>
</dbReference>
<dbReference type="PANTHER" id="PTHR39586">
    <property type="entry name" value="CYTOPLASMIC PROTEIN-RELATED"/>
    <property type="match status" value="1"/>
</dbReference>
<gene>
    <name evidence="2" type="ORF">EF096_12630</name>
</gene>
<reference evidence="2 3" key="1">
    <citation type="submission" date="2018-11" db="EMBL/GenBank/DDBJ databases">
        <authorList>
            <person name="Jang G.I."/>
            <person name="Hwang C.Y."/>
        </authorList>
    </citation>
    <scope>NUCLEOTIDE SEQUENCE [LARGE SCALE GENOMIC DNA]</scope>
    <source>
        <strain evidence="2 3">SSM26</strain>
    </source>
</reference>
<protein>
    <submittedName>
        <fullName evidence="2">Pseudouridine synthase</fullName>
    </submittedName>
</protein>